<organism evidence="1">
    <name type="scientific">marine metagenome</name>
    <dbReference type="NCBI Taxonomy" id="408172"/>
    <lineage>
        <taxon>unclassified sequences</taxon>
        <taxon>metagenomes</taxon>
        <taxon>ecological metagenomes</taxon>
    </lineage>
</organism>
<protein>
    <submittedName>
        <fullName evidence="1">Uncharacterized protein</fullName>
    </submittedName>
</protein>
<sequence length="120" mass="12621">VLPAGDEVVVGESNETGWTPVLSQVETFDAASIETAFVGEASVAVTVDRVTLGFAPTELVSPVGFASLRFAFHPSDATASNPRLTVNVGATRLSLVGDERIEATVDLSRSTGRSSTYHWP</sequence>
<proteinExistence type="predicted"/>
<dbReference type="AlphaFoldDB" id="A0A382E5Z8"/>
<gene>
    <name evidence="1" type="ORF">METZ01_LOCUS198131</name>
</gene>
<reference evidence="1" key="1">
    <citation type="submission" date="2018-05" db="EMBL/GenBank/DDBJ databases">
        <authorList>
            <person name="Lanie J.A."/>
            <person name="Ng W.-L."/>
            <person name="Kazmierczak K.M."/>
            <person name="Andrzejewski T.M."/>
            <person name="Davidsen T.M."/>
            <person name="Wayne K.J."/>
            <person name="Tettelin H."/>
            <person name="Glass J.I."/>
            <person name="Rusch D."/>
            <person name="Podicherti R."/>
            <person name="Tsui H.-C.T."/>
            <person name="Winkler M.E."/>
        </authorList>
    </citation>
    <scope>NUCLEOTIDE SEQUENCE</scope>
</reference>
<dbReference type="EMBL" id="UINC01042523">
    <property type="protein sequence ID" value="SVB45277.1"/>
    <property type="molecule type" value="Genomic_DNA"/>
</dbReference>
<feature type="non-terminal residue" evidence="1">
    <location>
        <position position="1"/>
    </location>
</feature>
<evidence type="ECO:0000313" key="1">
    <source>
        <dbReference type="EMBL" id="SVB45277.1"/>
    </source>
</evidence>
<name>A0A382E5Z8_9ZZZZ</name>
<accession>A0A382E5Z8</accession>